<evidence type="ECO:0000256" key="3">
    <source>
        <dbReference type="ARBA" id="ARBA00023026"/>
    </source>
</evidence>
<reference evidence="6" key="1">
    <citation type="submission" date="2013-04" db="EMBL/GenBank/DDBJ databases">
        <title>Comparative Genomics of Relapsing Fever Spirochetes.</title>
        <authorList>
            <person name="Schwan T.G."/>
            <person name="Raffel S.J."/>
            <person name="Porcella S.F."/>
            <person name="Martens C.A."/>
            <person name="Bruno D.P."/>
            <person name="Ricklefs S.M."/>
            <person name="Barbian K.B."/>
        </authorList>
    </citation>
    <scope>NUCLEOTIDE SEQUENCE</scope>
    <source>
        <strain evidence="6">Co53</strain>
        <plasmid evidence="6">unnamed</plasmid>
    </source>
</reference>
<evidence type="ECO:0000313" key="6">
    <source>
        <dbReference type="EMBL" id="AHH11092.1"/>
    </source>
</evidence>
<proteinExistence type="inferred from homology"/>
<evidence type="ECO:0000256" key="5">
    <source>
        <dbReference type="SAM" id="Phobius"/>
    </source>
</evidence>
<evidence type="ECO:0000256" key="1">
    <source>
        <dbReference type="ARBA" id="ARBA00010700"/>
    </source>
</evidence>
<dbReference type="Pfam" id="PF17044">
    <property type="entry name" value="BPTA"/>
    <property type="match status" value="1"/>
</dbReference>
<evidence type="ECO:0000256" key="4">
    <source>
        <dbReference type="ARBA" id="ARBA00031297"/>
    </source>
</evidence>
<keyword evidence="5" id="KW-0472">Membrane</keyword>
<evidence type="ECO:0000313" key="7">
    <source>
        <dbReference type="Proteomes" id="UP000019330"/>
    </source>
</evidence>
<keyword evidence="7" id="KW-1185">Reference proteome</keyword>
<keyword evidence="3" id="KW-0843">Virulence</keyword>
<dbReference type="InterPro" id="IPR031471">
    <property type="entry name" value="BptA"/>
</dbReference>
<organism evidence="6">
    <name type="scientific">Borrelia coriaceae ATCC 43381</name>
    <dbReference type="NCBI Taxonomy" id="1408429"/>
    <lineage>
        <taxon>Bacteria</taxon>
        <taxon>Pseudomonadati</taxon>
        <taxon>Spirochaetota</taxon>
        <taxon>Spirochaetia</taxon>
        <taxon>Spirochaetales</taxon>
        <taxon>Borreliaceae</taxon>
        <taxon>Borrelia</taxon>
    </lineage>
</organism>
<name>W5SW21_9SPIR</name>
<dbReference type="EMBL" id="CP005746">
    <property type="protein sequence ID" value="AHH11092.1"/>
    <property type="molecule type" value="Genomic_DNA"/>
</dbReference>
<keyword evidence="5" id="KW-0812">Transmembrane</keyword>
<evidence type="ECO:0000256" key="2">
    <source>
        <dbReference type="ARBA" id="ARBA00018692"/>
    </source>
</evidence>
<dbReference type="HOGENOM" id="CLU_1369891_0_0_12"/>
<dbReference type="Proteomes" id="UP000019330">
    <property type="component" value="Plasmid unnamed"/>
</dbReference>
<geneLocation type="plasmid" evidence="6 7">
    <name>unnamed</name>
</geneLocation>
<keyword evidence="5" id="KW-1133">Transmembrane helix</keyword>
<dbReference type="AlphaFoldDB" id="W5SW21"/>
<sequence>MYLKVLLKGYDMCIRTVLVMCRVFLLCVLDVFLLSAKFESYCDKQHYCYKKYTFDFKSGSISSISIKREDITDIHREDALDFTYGGDYLKLVEKAYPDYSLSFVIDGEHRAIDIKSVVFDGLGVEPLIFEVRGQPWELAEIKDFQMEPPDVNLKFTEVIFPVSVRNVVNMRLKKLFVDKLKANGKIKITLISAYNTTYAKEFVLAPSNFKRQYVMRQYDFDKGLIF</sequence>
<gene>
    <name evidence="6" type="ORF">BCO_0000701</name>
</gene>
<keyword evidence="6" id="KW-0614">Plasmid</keyword>
<accession>W5SW21</accession>
<comment type="similarity">
    <text evidence="1">Belongs to the BptA family.</text>
</comment>
<protein>
    <recommendedName>
        <fullName evidence="2">Protein BptA</fullName>
    </recommendedName>
    <alternativeName>
        <fullName evidence="4">Borrelial persistence in ticks protein A</fullName>
    </alternativeName>
</protein>
<feature type="transmembrane region" description="Helical" evidence="5">
    <location>
        <begin position="12"/>
        <end position="34"/>
    </location>
</feature>